<dbReference type="InterPro" id="IPR050283">
    <property type="entry name" value="E-box_TF_Regulators"/>
</dbReference>
<dbReference type="InterPro" id="IPR036638">
    <property type="entry name" value="HLH_DNA-bd_sf"/>
</dbReference>
<dbReference type="EMBL" id="JBJQND010000019">
    <property type="protein sequence ID" value="KAL3831703.1"/>
    <property type="molecule type" value="Genomic_DNA"/>
</dbReference>
<accession>A0ABD3T5H8</accession>
<dbReference type="SMART" id="SM00353">
    <property type="entry name" value="HLH"/>
    <property type="match status" value="1"/>
</dbReference>
<dbReference type="PANTHER" id="PTHR23349">
    <property type="entry name" value="BASIC HELIX-LOOP-HELIX TRANSCRIPTION FACTOR, TWIST"/>
    <property type="match status" value="1"/>
</dbReference>
<protein>
    <recommendedName>
        <fullName evidence="1">BHLH domain-containing protein</fullName>
    </recommendedName>
</protein>
<evidence type="ECO:0000313" key="3">
    <source>
        <dbReference type="Proteomes" id="UP001634394"/>
    </source>
</evidence>
<sequence>MESFLYTLDEDLFDLYDTLEYSDDLGSPCSNESDQENQQYLSLNKKSPKGPVKKVQQRRAANIRERRRMKSINDAFDNLRSCIPATVNADRRLSKVDTLRLAIRYISYLSGIVQTCDRYNGDNQFNRHNRPQEKVILRCHFSDSELDENENISLLGHSLSWSDEKIPIKSADNKLTAKLWYPERPTEADLLNLASYSSDVSGNCP</sequence>
<keyword evidence="3" id="KW-1185">Reference proteome</keyword>
<dbReference type="AlphaFoldDB" id="A0ABD3T5H8"/>
<dbReference type="InterPro" id="IPR011598">
    <property type="entry name" value="bHLH_dom"/>
</dbReference>
<name>A0ABD3T5H8_SINWO</name>
<evidence type="ECO:0000313" key="2">
    <source>
        <dbReference type="EMBL" id="KAL3831703.1"/>
    </source>
</evidence>
<organism evidence="2 3">
    <name type="scientific">Sinanodonta woodiana</name>
    <name type="common">Chinese pond mussel</name>
    <name type="synonym">Anodonta woodiana</name>
    <dbReference type="NCBI Taxonomy" id="1069815"/>
    <lineage>
        <taxon>Eukaryota</taxon>
        <taxon>Metazoa</taxon>
        <taxon>Spiralia</taxon>
        <taxon>Lophotrochozoa</taxon>
        <taxon>Mollusca</taxon>
        <taxon>Bivalvia</taxon>
        <taxon>Autobranchia</taxon>
        <taxon>Heteroconchia</taxon>
        <taxon>Palaeoheterodonta</taxon>
        <taxon>Unionida</taxon>
        <taxon>Unionoidea</taxon>
        <taxon>Unionidae</taxon>
        <taxon>Unioninae</taxon>
        <taxon>Sinanodonta</taxon>
    </lineage>
</organism>
<gene>
    <name evidence="2" type="ORF">ACJMK2_023423</name>
</gene>
<proteinExistence type="predicted"/>
<comment type="caution">
    <text evidence="2">The sequence shown here is derived from an EMBL/GenBank/DDBJ whole genome shotgun (WGS) entry which is preliminary data.</text>
</comment>
<feature type="domain" description="BHLH" evidence="1">
    <location>
        <begin position="56"/>
        <end position="109"/>
    </location>
</feature>
<dbReference type="PROSITE" id="PS50888">
    <property type="entry name" value="BHLH"/>
    <property type="match status" value="1"/>
</dbReference>
<dbReference type="Gene3D" id="4.10.280.10">
    <property type="entry name" value="Helix-loop-helix DNA-binding domain"/>
    <property type="match status" value="1"/>
</dbReference>
<dbReference type="SUPFAM" id="SSF47459">
    <property type="entry name" value="HLH, helix-loop-helix DNA-binding domain"/>
    <property type="match status" value="1"/>
</dbReference>
<reference evidence="2 3" key="1">
    <citation type="submission" date="2024-11" db="EMBL/GenBank/DDBJ databases">
        <title>Chromosome-level genome assembly of the freshwater bivalve Anodonta woodiana.</title>
        <authorList>
            <person name="Chen X."/>
        </authorList>
    </citation>
    <scope>NUCLEOTIDE SEQUENCE [LARGE SCALE GENOMIC DNA]</scope>
    <source>
        <strain evidence="2">MN2024</strain>
        <tissue evidence="2">Gills</tissue>
    </source>
</reference>
<dbReference type="Proteomes" id="UP001634394">
    <property type="component" value="Unassembled WGS sequence"/>
</dbReference>
<dbReference type="Pfam" id="PF00010">
    <property type="entry name" value="HLH"/>
    <property type="match status" value="1"/>
</dbReference>
<evidence type="ECO:0000259" key="1">
    <source>
        <dbReference type="PROSITE" id="PS50888"/>
    </source>
</evidence>
<dbReference type="PANTHER" id="PTHR23349:SF68">
    <property type="entry name" value="FI14601P"/>
    <property type="match status" value="1"/>
</dbReference>